<dbReference type="EMBL" id="JARIHO010000013">
    <property type="protein sequence ID" value="KAJ7351166.1"/>
    <property type="molecule type" value="Genomic_DNA"/>
</dbReference>
<accession>A0AAD7A789</accession>
<keyword evidence="1" id="KW-0175">Coiled coil</keyword>
<dbReference type="AlphaFoldDB" id="A0AAD7A789"/>
<sequence>MEELGIMKENLHAARQDTLKARSELAELKSRSDNYERMADDNTTQLGLNHTLKEKDEELEAVLKEMVQAHAQMAVRDEELERTRKQLRFAVRTAAGARSIAAISRARQKTARMNCKATKEELKREQAAHEELKLTWRQLIDIIEASEEAPKADKTKSPHSHDETGCKYKTKYKMLKAETRGLQTKSPDLDATIEARSRKRKVDGEMEQQNERPIKLKR</sequence>
<evidence type="ECO:0000313" key="3">
    <source>
        <dbReference type="EMBL" id="KAJ7351166.1"/>
    </source>
</evidence>
<keyword evidence="4" id="KW-1185">Reference proteome</keyword>
<proteinExistence type="predicted"/>
<evidence type="ECO:0000313" key="4">
    <source>
        <dbReference type="Proteomes" id="UP001218218"/>
    </source>
</evidence>
<feature type="coiled-coil region" evidence="1">
    <location>
        <begin position="11"/>
        <end position="72"/>
    </location>
</feature>
<feature type="compositionally biased region" description="Basic and acidic residues" evidence="2">
    <location>
        <begin position="148"/>
        <end position="166"/>
    </location>
</feature>
<feature type="compositionally biased region" description="Basic and acidic residues" evidence="2">
    <location>
        <begin position="209"/>
        <end position="218"/>
    </location>
</feature>
<organism evidence="3 4">
    <name type="scientific">Mycena albidolilacea</name>
    <dbReference type="NCBI Taxonomy" id="1033008"/>
    <lineage>
        <taxon>Eukaryota</taxon>
        <taxon>Fungi</taxon>
        <taxon>Dikarya</taxon>
        <taxon>Basidiomycota</taxon>
        <taxon>Agaricomycotina</taxon>
        <taxon>Agaricomycetes</taxon>
        <taxon>Agaricomycetidae</taxon>
        <taxon>Agaricales</taxon>
        <taxon>Marasmiineae</taxon>
        <taxon>Mycenaceae</taxon>
        <taxon>Mycena</taxon>
    </lineage>
</organism>
<reference evidence="3" key="1">
    <citation type="submission" date="2023-03" db="EMBL/GenBank/DDBJ databases">
        <title>Massive genome expansion in bonnet fungi (Mycena s.s.) driven by repeated elements and novel gene families across ecological guilds.</title>
        <authorList>
            <consortium name="Lawrence Berkeley National Laboratory"/>
            <person name="Harder C.B."/>
            <person name="Miyauchi S."/>
            <person name="Viragh M."/>
            <person name="Kuo A."/>
            <person name="Thoen E."/>
            <person name="Andreopoulos B."/>
            <person name="Lu D."/>
            <person name="Skrede I."/>
            <person name="Drula E."/>
            <person name="Henrissat B."/>
            <person name="Morin E."/>
            <person name="Kohler A."/>
            <person name="Barry K."/>
            <person name="LaButti K."/>
            <person name="Morin E."/>
            <person name="Salamov A."/>
            <person name="Lipzen A."/>
            <person name="Mereny Z."/>
            <person name="Hegedus B."/>
            <person name="Baldrian P."/>
            <person name="Stursova M."/>
            <person name="Weitz H."/>
            <person name="Taylor A."/>
            <person name="Grigoriev I.V."/>
            <person name="Nagy L.G."/>
            <person name="Martin F."/>
            <person name="Kauserud H."/>
        </authorList>
    </citation>
    <scope>NUCLEOTIDE SEQUENCE</scope>
    <source>
        <strain evidence="3">CBHHK002</strain>
    </source>
</reference>
<comment type="caution">
    <text evidence="3">The sequence shown here is derived from an EMBL/GenBank/DDBJ whole genome shotgun (WGS) entry which is preliminary data.</text>
</comment>
<dbReference type="Proteomes" id="UP001218218">
    <property type="component" value="Unassembled WGS sequence"/>
</dbReference>
<protein>
    <submittedName>
        <fullName evidence="3">Uncharacterized protein</fullName>
    </submittedName>
</protein>
<feature type="region of interest" description="Disordered" evidence="2">
    <location>
        <begin position="147"/>
        <end position="218"/>
    </location>
</feature>
<evidence type="ECO:0000256" key="2">
    <source>
        <dbReference type="SAM" id="MobiDB-lite"/>
    </source>
</evidence>
<name>A0AAD7A789_9AGAR</name>
<evidence type="ECO:0000256" key="1">
    <source>
        <dbReference type="SAM" id="Coils"/>
    </source>
</evidence>
<gene>
    <name evidence="3" type="ORF">DFH08DRAFT_96747</name>
</gene>